<feature type="region of interest" description="Disordered" evidence="1">
    <location>
        <begin position="1"/>
        <end position="38"/>
    </location>
</feature>
<evidence type="ECO:0000256" key="1">
    <source>
        <dbReference type="SAM" id="MobiDB-lite"/>
    </source>
</evidence>
<dbReference type="AlphaFoldDB" id="A0A9P5CGR0"/>
<gene>
    <name evidence="2" type="ORF">CFAM422_004420</name>
</gene>
<accession>A0A9P5CGR0</accession>
<sequence length="78" mass="8505">MGELSLANHDPNVAGRQAEAHHQNPRRRRSTSGKAQSSLLLMSDFRELERGQGNDIKAVEFGHGARLPGRRATPGFSA</sequence>
<protein>
    <submittedName>
        <fullName evidence="2">Uncharacterized protein</fullName>
    </submittedName>
</protein>
<evidence type="ECO:0000313" key="2">
    <source>
        <dbReference type="EMBL" id="KAF3073592.1"/>
    </source>
</evidence>
<comment type="caution">
    <text evidence="2">The sequence shown here is derived from an EMBL/GenBank/DDBJ whole genome shotgun (WGS) entry which is preliminary data.</text>
</comment>
<name>A0A9P5CGR0_9HYPO</name>
<keyword evidence="3" id="KW-1185">Reference proteome</keyword>
<dbReference type="EMBL" id="QLNT01000006">
    <property type="protein sequence ID" value="KAF3073592.1"/>
    <property type="molecule type" value="Genomic_DNA"/>
</dbReference>
<dbReference type="Proteomes" id="UP000801864">
    <property type="component" value="Unassembled WGS sequence"/>
</dbReference>
<organism evidence="2 3">
    <name type="scientific">Trichoderma lentiforme</name>
    <dbReference type="NCBI Taxonomy" id="1567552"/>
    <lineage>
        <taxon>Eukaryota</taxon>
        <taxon>Fungi</taxon>
        <taxon>Dikarya</taxon>
        <taxon>Ascomycota</taxon>
        <taxon>Pezizomycotina</taxon>
        <taxon>Sordariomycetes</taxon>
        <taxon>Hypocreomycetidae</taxon>
        <taxon>Hypocreales</taxon>
        <taxon>Hypocreaceae</taxon>
        <taxon>Trichoderma</taxon>
    </lineage>
</organism>
<proteinExistence type="predicted"/>
<reference evidence="2 3" key="1">
    <citation type="submission" date="2018-06" db="EMBL/GenBank/DDBJ databases">
        <title>Genome analysis of cellulolytic fungus Trichoderma lentiforme CFAM-422.</title>
        <authorList>
            <person name="Steindorff A.S."/>
            <person name="Formighieri E.F."/>
            <person name="Midorikawa G.E.O."/>
            <person name="Tamietti M.S."/>
            <person name="Ramos E.Z."/>
            <person name="Silva A.S."/>
            <person name="Bon E.P.S."/>
            <person name="Mendes T.D."/>
            <person name="Damaso M.C.T."/>
            <person name="Favaro L.C.L."/>
        </authorList>
    </citation>
    <scope>NUCLEOTIDE SEQUENCE [LARGE SCALE GENOMIC DNA]</scope>
    <source>
        <strain evidence="2 3">CFAM-422</strain>
    </source>
</reference>
<evidence type="ECO:0000313" key="3">
    <source>
        <dbReference type="Proteomes" id="UP000801864"/>
    </source>
</evidence>